<organism evidence="20 21">
    <name type="scientific">Candidatus Colwellbacteria bacterium CG10_big_fil_rev_8_21_14_0_10_42_22</name>
    <dbReference type="NCBI Taxonomy" id="1974540"/>
    <lineage>
        <taxon>Bacteria</taxon>
        <taxon>Candidatus Colwelliibacteriota</taxon>
    </lineage>
</organism>
<dbReference type="GO" id="GO:0009002">
    <property type="term" value="F:serine-type D-Ala-D-Ala carboxypeptidase activity"/>
    <property type="evidence" value="ECO:0007669"/>
    <property type="project" value="UniProtKB-EC"/>
</dbReference>
<evidence type="ECO:0000259" key="18">
    <source>
        <dbReference type="Pfam" id="PF00905"/>
    </source>
</evidence>
<evidence type="ECO:0000256" key="7">
    <source>
        <dbReference type="ARBA" id="ARBA00022676"/>
    </source>
</evidence>
<dbReference type="GO" id="GO:0005886">
    <property type="term" value="C:plasma membrane"/>
    <property type="evidence" value="ECO:0007669"/>
    <property type="project" value="UniProtKB-SubCell"/>
</dbReference>
<dbReference type="GO" id="GO:0008658">
    <property type="term" value="F:penicillin binding"/>
    <property type="evidence" value="ECO:0007669"/>
    <property type="project" value="InterPro"/>
</dbReference>
<dbReference type="SUPFAM" id="SSF53955">
    <property type="entry name" value="Lysozyme-like"/>
    <property type="match status" value="1"/>
</dbReference>
<dbReference type="InterPro" id="IPR001460">
    <property type="entry name" value="PCN-bd_Tpept"/>
</dbReference>
<keyword evidence="13" id="KW-0511">Multifunctional enzyme</keyword>
<evidence type="ECO:0000256" key="12">
    <source>
        <dbReference type="ARBA" id="ARBA00023136"/>
    </source>
</evidence>
<dbReference type="NCBIfam" id="TIGR02074">
    <property type="entry name" value="PBP_1a_fam"/>
    <property type="match status" value="1"/>
</dbReference>
<keyword evidence="12 17" id="KW-0472">Membrane</keyword>
<dbReference type="Proteomes" id="UP000231466">
    <property type="component" value="Unassembled WGS sequence"/>
</dbReference>
<dbReference type="GO" id="GO:0009252">
    <property type="term" value="P:peptidoglycan biosynthetic process"/>
    <property type="evidence" value="ECO:0007669"/>
    <property type="project" value="UniProtKB-KW"/>
</dbReference>
<feature type="transmembrane region" description="Helical" evidence="17">
    <location>
        <begin position="14"/>
        <end position="34"/>
    </location>
</feature>
<proteinExistence type="inferred from homology"/>
<dbReference type="GO" id="GO:0006508">
    <property type="term" value="P:proteolysis"/>
    <property type="evidence" value="ECO:0007669"/>
    <property type="project" value="UniProtKB-KW"/>
</dbReference>
<keyword evidence="5" id="KW-0121">Carboxypeptidase</keyword>
<reference evidence="21" key="1">
    <citation type="submission" date="2017-09" db="EMBL/GenBank/DDBJ databases">
        <title>Depth-based differentiation of microbial function through sediment-hosted aquifers and enrichment of novel symbionts in the deep terrestrial subsurface.</title>
        <authorList>
            <person name="Probst A.J."/>
            <person name="Ladd B."/>
            <person name="Jarett J.K."/>
            <person name="Geller-Mcgrath D.E."/>
            <person name="Sieber C.M.K."/>
            <person name="Emerson J.B."/>
            <person name="Anantharaman K."/>
            <person name="Thomas B.C."/>
            <person name="Malmstrom R."/>
            <person name="Stieglmeier M."/>
            <person name="Klingl A."/>
            <person name="Woyke T."/>
            <person name="Ryan C.M."/>
            <person name="Banfield J.F."/>
        </authorList>
    </citation>
    <scope>NUCLEOTIDE SEQUENCE [LARGE SCALE GENOMIC DNA]</scope>
</reference>
<dbReference type="GO" id="GO:0030288">
    <property type="term" value="C:outer membrane-bounded periplasmic space"/>
    <property type="evidence" value="ECO:0007669"/>
    <property type="project" value="TreeGrafter"/>
</dbReference>
<comment type="catalytic activity">
    <reaction evidence="15">
        <text>Preferential cleavage: (Ac)2-L-Lys-D-Ala-|-D-Ala. Also transpeptidation of peptidyl-alanyl moieties that are N-acyl substituents of D-alanine.</text>
        <dbReference type="EC" id="3.4.16.4"/>
    </reaction>
</comment>
<keyword evidence="14" id="KW-0961">Cell wall biogenesis/degradation</keyword>
<dbReference type="InterPro" id="IPR023346">
    <property type="entry name" value="Lysozyme-like_dom_sf"/>
</dbReference>
<protein>
    <submittedName>
        <fullName evidence="20">Penicillin-binding protein</fullName>
    </submittedName>
</protein>
<dbReference type="AlphaFoldDB" id="A0A2H0VFV0"/>
<keyword evidence="7" id="KW-0328">Glycosyltransferase</keyword>
<keyword evidence="4" id="KW-1003">Cell membrane</keyword>
<dbReference type="SUPFAM" id="SSF56601">
    <property type="entry name" value="beta-lactamase/transpeptidase-like"/>
    <property type="match status" value="1"/>
</dbReference>
<comment type="similarity">
    <text evidence="2">In the C-terminal section; belongs to the transpeptidase family.</text>
</comment>
<evidence type="ECO:0000256" key="14">
    <source>
        <dbReference type="ARBA" id="ARBA00023316"/>
    </source>
</evidence>
<dbReference type="FunFam" id="1.10.3810.10:FF:000001">
    <property type="entry name" value="Penicillin-binding protein 1A"/>
    <property type="match status" value="1"/>
</dbReference>
<comment type="catalytic activity">
    <reaction evidence="16">
        <text>[GlcNAc-(1-&gt;4)-Mur2Ac(oyl-L-Ala-gamma-D-Glu-L-Lys-D-Ala-D-Ala)](n)-di-trans,octa-cis-undecaprenyl diphosphate + beta-D-GlcNAc-(1-&gt;4)-Mur2Ac(oyl-L-Ala-gamma-D-Glu-L-Lys-D-Ala-D-Ala)-di-trans,octa-cis-undecaprenyl diphosphate = [GlcNAc-(1-&gt;4)-Mur2Ac(oyl-L-Ala-gamma-D-Glu-L-Lys-D-Ala-D-Ala)](n+1)-di-trans,octa-cis-undecaprenyl diphosphate + di-trans,octa-cis-undecaprenyl diphosphate + H(+)</text>
        <dbReference type="Rhea" id="RHEA:23708"/>
        <dbReference type="Rhea" id="RHEA-COMP:9602"/>
        <dbReference type="Rhea" id="RHEA-COMP:9603"/>
        <dbReference type="ChEBI" id="CHEBI:15378"/>
        <dbReference type="ChEBI" id="CHEBI:58405"/>
        <dbReference type="ChEBI" id="CHEBI:60033"/>
        <dbReference type="ChEBI" id="CHEBI:78435"/>
        <dbReference type="EC" id="2.4.99.28"/>
    </reaction>
</comment>
<keyword evidence="17" id="KW-0812">Transmembrane</keyword>
<keyword evidence="11" id="KW-0573">Peptidoglycan synthesis</keyword>
<comment type="caution">
    <text evidence="20">The sequence shown here is derived from an EMBL/GenBank/DDBJ whole genome shotgun (WGS) entry which is preliminary data.</text>
</comment>
<keyword evidence="17" id="KW-1133">Transmembrane helix</keyword>
<dbReference type="Gene3D" id="3.40.710.10">
    <property type="entry name" value="DD-peptidase/beta-lactamase superfamily"/>
    <property type="match status" value="1"/>
</dbReference>
<comment type="subcellular location">
    <subcellularLocation>
        <location evidence="1">Cell membrane</location>
    </subcellularLocation>
</comment>
<dbReference type="InterPro" id="IPR036950">
    <property type="entry name" value="PBP_transglycosylase"/>
</dbReference>
<gene>
    <name evidence="20" type="ORF">COT89_01800</name>
</gene>
<evidence type="ECO:0000256" key="4">
    <source>
        <dbReference type="ARBA" id="ARBA00022475"/>
    </source>
</evidence>
<evidence type="ECO:0000256" key="8">
    <source>
        <dbReference type="ARBA" id="ARBA00022679"/>
    </source>
</evidence>
<evidence type="ECO:0000256" key="1">
    <source>
        <dbReference type="ARBA" id="ARBA00004236"/>
    </source>
</evidence>
<keyword evidence="10" id="KW-0133">Cell shape</keyword>
<dbReference type="Gene3D" id="1.10.3810.10">
    <property type="entry name" value="Biosynthetic peptidoglycan transglycosylase-like"/>
    <property type="match status" value="1"/>
</dbReference>
<evidence type="ECO:0000259" key="19">
    <source>
        <dbReference type="Pfam" id="PF00912"/>
    </source>
</evidence>
<dbReference type="PANTHER" id="PTHR32282:SF11">
    <property type="entry name" value="PENICILLIN-BINDING PROTEIN 1B"/>
    <property type="match status" value="1"/>
</dbReference>
<dbReference type="InterPro" id="IPR012338">
    <property type="entry name" value="Beta-lactam/transpept-like"/>
</dbReference>
<feature type="domain" description="Glycosyl transferase family 51" evidence="19">
    <location>
        <begin position="65"/>
        <end position="237"/>
    </location>
</feature>
<evidence type="ECO:0000256" key="6">
    <source>
        <dbReference type="ARBA" id="ARBA00022670"/>
    </source>
</evidence>
<comment type="similarity">
    <text evidence="3">In the N-terminal section; belongs to the glycosyltransferase 51 family.</text>
</comment>
<evidence type="ECO:0000256" key="10">
    <source>
        <dbReference type="ARBA" id="ARBA00022960"/>
    </source>
</evidence>
<accession>A0A2H0VFV0</accession>
<evidence type="ECO:0000256" key="13">
    <source>
        <dbReference type="ARBA" id="ARBA00023268"/>
    </source>
</evidence>
<keyword evidence="9" id="KW-0378">Hydrolase</keyword>
<dbReference type="EMBL" id="PFAH01000007">
    <property type="protein sequence ID" value="PIR97966.1"/>
    <property type="molecule type" value="Genomic_DNA"/>
</dbReference>
<evidence type="ECO:0000256" key="5">
    <source>
        <dbReference type="ARBA" id="ARBA00022645"/>
    </source>
</evidence>
<evidence type="ECO:0000313" key="21">
    <source>
        <dbReference type="Proteomes" id="UP000231466"/>
    </source>
</evidence>
<evidence type="ECO:0000256" key="9">
    <source>
        <dbReference type="ARBA" id="ARBA00022801"/>
    </source>
</evidence>
<evidence type="ECO:0000256" key="17">
    <source>
        <dbReference type="SAM" id="Phobius"/>
    </source>
</evidence>
<dbReference type="Pfam" id="PF00905">
    <property type="entry name" value="Transpeptidase"/>
    <property type="match status" value="1"/>
</dbReference>
<evidence type="ECO:0000256" key="15">
    <source>
        <dbReference type="ARBA" id="ARBA00034000"/>
    </source>
</evidence>
<dbReference type="InterPro" id="IPR050396">
    <property type="entry name" value="Glycosyltr_51/Transpeptidase"/>
</dbReference>
<evidence type="ECO:0000256" key="16">
    <source>
        <dbReference type="ARBA" id="ARBA00049902"/>
    </source>
</evidence>
<evidence type="ECO:0000256" key="3">
    <source>
        <dbReference type="ARBA" id="ARBA00007739"/>
    </source>
</evidence>
<feature type="domain" description="Penicillin-binding protein transpeptidase" evidence="18">
    <location>
        <begin position="327"/>
        <end position="589"/>
    </location>
</feature>
<dbReference type="GO" id="GO:0008360">
    <property type="term" value="P:regulation of cell shape"/>
    <property type="evidence" value="ECO:0007669"/>
    <property type="project" value="UniProtKB-KW"/>
</dbReference>
<evidence type="ECO:0000313" key="20">
    <source>
        <dbReference type="EMBL" id="PIR97966.1"/>
    </source>
</evidence>
<dbReference type="GO" id="GO:0071555">
    <property type="term" value="P:cell wall organization"/>
    <property type="evidence" value="ECO:0007669"/>
    <property type="project" value="UniProtKB-KW"/>
</dbReference>
<name>A0A2H0VFV0_9BACT</name>
<sequence>MLKNMFLNERLRKISVLGSASIILSILYLGFIYFTTNLPESGQIESFNIAESTKLYDREGKILFYEIYKEEKRTVVPAEEIPDVLRRATLAIEDSSFYYHGAFDLRGIVRAFFINIVRGRLDQGGSTITQQLARNTFLSAEKTITRKLREAVLAIKLERAFSKEQILDLYLNQVPYGPNIYGVEGASRAYFGKPVSEVDLNEAAVLAALPQAPSYYSPWGSHRDDLKRRKNLVLESMLGLGYIDEGERSGAGEDLPEIEPRSEMGISAPHFAIAVQEYLRDKYGEDALRTGGLKVTTTLNWDMQQIAEKAVEKGVLRNKELYAGHNGALLAMDPKTGQVLAMVGSRDYFAESEPEGCREGVDCAFEGNFNVALQALRQPGSAFKPFAYLSAFKQGLTPDTIVWDVPTEFSVNCPPNCYNPKNFDLVFRGPVPLKQGLAQSINVPSVKALYLGGLNNAIGVAEDFGITTFKDPERFGLSLVLGGGEVKMVELLTAYSVLANDGALHEPTLILKIEDAKGRVLEEYKDRGRQVVDSQYPRIINQILSDVGLRSGLFTASLPLTQVSGYQVALKTGTTNDYVDAWSIGYTPNLVAGVWAGNNNRNALGARGSSLLAAIPMWHDFMSQAQPLLPSETFPTPEPMLSDNPVLSGKLVKGEFHNILYYLGRTGDSQYANWEAGVRGWLSVNGEGSIKIPAVSELSQDKDTNETSIIFVSPQNGDEVANIFTLVVEVGSSRDVEGIKVYVDDVLIKSKSGNLGKNVRLEEEVELKGASLQRALLVEVLNEDGSKARKEIIVYR</sequence>
<dbReference type="InterPro" id="IPR001264">
    <property type="entry name" value="Glyco_trans_51"/>
</dbReference>
<dbReference type="PANTHER" id="PTHR32282">
    <property type="entry name" value="BINDING PROTEIN TRANSPEPTIDASE, PUTATIVE-RELATED"/>
    <property type="match status" value="1"/>
</dbReference>
<keyword evidence="8" id="KW-0808">Transferase</keyword>
<evidence type="ECO:0000256" key="11">
    <source>
        <dbReference type="ARBA" id="ARBA00022984"/>
    </source>
</evidence>
<evidence type="ECO:0000256" key="2">
    <source>
        <dbReference type="ARBA" id="ARBA00007090"/>
    </source>
</evidence>
<dbReference type="Pfam" id="PF00912">
    <property type="entry name" value="Transgly"/>
    <property type="match status" value="1"/>
</dbReference>
<keyword evidence="6" id="KW-0645">Protease</keyword>
<dbReference type="GO" id="GO:0008955">
    <property type="term" value="F:peptidoglycan glycosyltransferase activity"/>
    <property type="evidence" value="ECO:0007669"/>
    <property type="project" value="UniProtKB-EC"/>
</dbReference>